<keyword evidence="3" id="KW-1185">Reference proteome</keyword>
<protein>
    <submittedName>
        <fullName evidence="2">Uncharacterized protein</fullName>
    </submittedName>
</protein>
<evidence type="ECO:0000256" key="1">
    <source>
        <dbReference type="SAM" id="MobiDB-lite"/>
    </source>
</evidence>
<dbReference type="AlphaFoldDB" id="A0A0N0U684"/>
<dbReference type="EMBL" id="KQ435735">
    <property type="protein sequence ID" value="KOX77202.1"/>
    <property type="molecule type" value="Genomic_DNA"/>
</dbReference>
<proteinExistence type="predicted"/>
<evidence type="ECO:0000313" key="2">
    <source>
        <dbReference type="EMBL" id="KOX77202.1"/>
    </source>
</evidence>
<evidence type="ECO:0000313" key="3">
    <source>
        <dbReference type="Proteomes" id="UP000053105"/>
    </source>
</evidence>
<accession>A0A0N0U684</accession>
<feature type="compositionally biased region" description="Polar residues" evidence="1">
    <location>
        <begin position="27"/>
        <end position="40"/>
    </location>
</feature>
<sequence>MSYNHDDMILKKSVQNAITDENFESDVQTVRKNPRRTTWTELGEQARPKVRGQPDFDELIQ</sequence>
<dbReference type="Proteomes" id="UP000053105">
    <property type="component" value="Unassembled WGS sequence"/>
</dbReference>
<gene>
    <name evidence="2" type="ORF">WN51_10292</name>
</gene>
<name>A0A0N0U684_9HYME</name>
<feature type="region of interest" description="Disordered" evidence="1">
    <location>
        <begin position="27"/>
        <end position="61"/>
    </location>
</feature>
<organism evidence="2 3">
    <name type="scientific">Melipona quadrifasciata</name>
    <dbReference type="NCBI Taxonomy" id="166423"/>
    <lineage>
        <taxon>Eukaryota</taxon>
        <taxon>Metazoa</taxon>
        <taxon>Ecdysozoa</taxon>
        <taxon>Arthropoda</taxon>
        <taxon>Hexapoda</taxon>
        <taxon>Insecta</taxon>
        <taxon>Pterygota</taxon>
        <taxon>Neoptera</taxon>
        <taxon>Endopterygota</taxon>
        <taxon>Hymenoptera</taxon>
        <taxon>Apocrita</taxon>
        <taxon>Aculeata</taxon>
        <taxon>Apoidea</taxon>
        <taxon>Anthophila</taxon>
        <taxon>Apidae</taxon>
        <taxon>Melipona</taxon>
    </lineage>
</organism>
<reference evidence="2 3" key="1">
    <citation type="submission" date="2015-07" db="EMBL/GenBank/DDBJ databases">
        <title>The genome of Melipona quadrifasciata.</title>
        <authorList>
            <person name="Pan H."/>
            <person name="Kapheim K."/>
        </authorList>
    </citation>
    <scope>NUCLEOTIDE SEQUENCE [LARGE SCALE GENOMIC DNA]</scope>
    <source>
        <strain evidence="2">0111107301</strain>
        <tissue evidence="2">Whole body</tissue>
    </source>
</reference>